<dbReference type="EMBL" id="JACHML010000001">
    <property type="protein sequence ID" value="MBB6391575.1"/>
    <property type="molecule type" value="Genomic_DNA"/>
</dbReference>
<sequence length="51" mass="5568">MDDTSRSDPDRTDLVSELEVIESQPIARRAEGYEALHDALARRLESGPAGA</sequence>
<keyword evidence="2" id="KW-1185">Reference proteome</keyword>
<gene>
    <name evidence="1" type="ORF">HD594_001888</name>
</gene>
<name>A0A7X0KUW0_9MICO</name>
<organism evidence="1 2">
    <name type="scientific">Microbacterium thalassium</name>
    <dbReference type="NCBI Taxonomy" id="362649"/>
    <lineage>
        <taxon>Bacteria</taxon>
        <taxon>Bacillati</taxon>
        <taxon>Actinomycetota</taxon>
        <taxon>Actinomycetes</taxon>
        <taxon>Micrococcales</taxon>
        <taxon>Microbacteriaceae</taxon>
        <taxon>Microbacterium</taxon>
    </lineage>
</organism>
<reference evidence="1 2" key="1">
    <citation type="submission" date="2020-08" db="EMBL/GenBank/DDBJ databases">
        <title>Sequencing the genomes of 1000 actinobacteria strains.</title>
        <authorList>
            <person name="Klenk H.-P."/>
        </authorList>
    </citation>
    <scope>NUCLEOTIDE SEQUENCE [LARGE SCALE GENOMIC DNA]</scope>
    <source>
        <strain evidence="1 2">DSM 12511</strain>
    </source>
</reference>
<proteinExistence type="predicted"/>
<comment type="caution">
    <text evidence="1">The sequence shown here is derived from an EMBL/GenBank/DDBJ whole genome shotgun (WGS) entry which is preliminary data.</text>
</comment>
<dbReference type="Proteomes" id="UP000537775">
    <property type="component" value="Unassembled WGS sequence"/>
</dbReference>
<dbReference type="RefSeq" id="WP_184750732.1">
    <property type="nucleotide sequence ID" value="NZ_BAAAJR010000006.1"/>
</dbReference>
<evidence type="ECO:0000313" key="2">
    <source>
        <dbReference type="Proteomes" id="UP000537775"/>
    </source>
</evidence>
<evidence type="ECO:0000313" key="1">
    <source>
        <dbReference type="EMBL" id="MBB6391575.1"/>
    </source>
</evidence>
<protein>
    <submittedName>
        <fullName evidence="1">Uncharacterized protein</fullName>
    </submittedName>
</protein>
<accession>A0A7X0KUW0</accession>
<dbReference type="AlphaFoldDB" id="A0A7X0KUW0"/>